<evidence type="ECO:0000256" key="2">
    <source>
        <dbReference type="ARBA" id="ARBA00023125"/>
    </source>
</evidence>
<dbReference type="GO" id="GO:0003677">
    <property type="term" value="F:DNA binding"/>
    <property type="evidence" value="ECO:0007669"/>
    <property type="project" value="UniProtKB-KW"/>
</dbReference>
<dbReference type="GO" id="GO:0003700">
    <property type="term" value="F:DNA-binding transcription factor activity"/>
    <property type="evidence" value="ECO:0007669"/>
    <property type="project" value="InterPro"/>
</dbReference>
<proteinExistence type="predicted"/>
<dbReference type="InterPro" id="IPR036390">
    <property type="entry name" value="WH_DNA-bd_sf"/>
</dbReference>
<dbReference type="RefSeq" id="WP_003809856.1">
    <property type="nucleotide sequence ID" value="NC_019382.1"/>
</dbReference>
<keyword evidence="2" id="KW-0238">DNA-binding</keyword>
<feature type="domain" description="HTH gntR-type" evidence="4">
    <location>
        <begin position="9"/>
        <end position="76"/>
    </location>
</feature>
<organism evidence="5 6">
    <name type="scientific">Bordetella bronchiseptica 253</name>
    <dbReference type="NCBI Taxonomy" id="568707"/>
    <lineage>
        <taxon>Bacteria</taxon>
        <taxon>Pseudomonadati</taxon>
        <taxon>Pseudomonadota</taxon>
        <taxon>Betaproteobacteria</taxon>
        <taxon>Burkholderiales</taxon>
        <taxon>Alcaligenaceae</taxon>
        <taxon>Bordetella</taxon>
    </lineage>
</organism>
<dbReference type="Gene3D" id="1.10.10.10">
    <property type="entry name" value="Winged helix-like DNA-binding domain superfamily/Winged helix DNA-binding domain"/>
    <property type="match status" value="1"/>
</dbReference>
<dbReference type="InterPro" id="IPR011711">
    <property type="entry name" value="GntR_C"/>
</dbReference>
<dbReference type="SMART" id="SM00345">
    <property type="entry name" value="HTH_GNTR"/>
    <property type="match status" value="1"/>
</dbReference>
<dbReference type="KEGG" id="bbh:BN112_1856"/>
<accession>A0A0C6P2Z8</accession>
<dbReference type="SMART" id="SM00895">
    <property type="entry name" value="FCD"/>
    <property type="match status" value="1"/>
</dbReference>
<keyword evidence="1" id="KW-0805">Transcription regulation</keyword>
<dbReference type="SUPFAM" id="SSF48008">
    <property type="entry name" value="GntR ligand-binding domain-like"/>
    <property type="match status" value="1"/>
</dbReference>
<evidence type="ECO:0000313" key="6">
    <source>
        <dbReference type="Proteomes" id="UP000007564"/>
    </source>
</evidence>
<dbReference type="SUPFAM" id="SSF46785">
    <property type="entry name" value="Winged helix' DNA-binding domain"/>
    <property type="match status" value="1"/>
</dbReference>
<dbReference type="PROSITE" id="PS50949">
    <property type="entry name" value="HTH_GNTR"/>
    <property type="match status" value="1"/>
</dbReference>
<gene>
    <name evidence="5" type="ORF">BN112_1856</name>
</gene>
<sequence length="218" mass="24664">MLQFQKTAVSAEEEAYQYLQQEIRLGRYAPGQRLVPEAIAGEIGTSRMPVRGALRRLASEGLVEIRANRGAVVRGLNRQEMLEVFEMRSVLEGLAVRNALANLGDEHIRRLSSMLDQMEAGSGDYLDWTTAHREFHEYLCSFCRQPRLLRQISELHSVVEPYMRLWAAQPGRSLRARESHQELIDALKTRDAARAEAAARQHVLNTVPVLQDFLAQAG</sequence>
<dbReference type="Pfam" id="PF00392">
    <property type="entry name" value="GntR"/>
    <property type="match status" value="1"/>
</dbReference>
<dbReference type="InterPro" id="IPR036388">
    <property type="entry name" value="WH-like_DNA-bd_sf"/>
</dbReference>
<evidence type="ECO:0000256" key="1">
    <source>
        <dbReference type="ARBA" id="ARBA00023015"/>
    </source>
</evidence>
<reference evidence="5 6" key="1">
    <citation type="journal article" date="2012" name="BMC Genomics">
        <title>Comparative genomics of the classical Bordetella subspecies: the evolution and exchange of virulence-associated diversity amongst closely related pathogens.</title>
        <authorList>
            <person name="Park J."/>
            <person name="Zhang Y."/>
            <person name="Buboltz A.M."/>
            <person name="Zhang X."/>
            <person name="Schuster S.C."/>
            <person name="Ahuja U."/>
            <person name="Liu M."/>
            <person name="Miller J.F."/>
            <person name="Sebaihia M."/>
            <person name="Bentley S.D."/>
            <person name="Parkhill J."/>
            <person name="Harvill E.T."/>
        </authorList>
    </citation>
    <scope>NUCLEOTIDE SEQUENCE [LARGE SCALE GENOMIC DNA]</scope>
    <source>
        <strain evidence="5 6">253</strain>
    </source>
</reference>
<dbReference type="HOGENOM" id="CLU_017584_5_4_4"/>
<dbReference type="AlphaFoldDB" id="A0A0C6P2Z8"/>
<dbReference type="Pfam" id="PF07729">
    <property type="entry name" value="FCD"/>
    <property type="match status" value="1"/>
</dbReference>
<name>A0A0C6P2Z8_BORBO</name>
<dbReference type="EMBL" id="HE965806">
    <property type="protein sequence ID" value="CCJ53773.1"/>
    <property type="molecule type" value="Genomic_DNA"/>
</dbReference>
<dbReference type="GeneID" id="56479718"/>
<dbReference type="OrthoDB" id="9799812at2"/>
<evidence type="ECO:0000313" key="5">
    <source>
        <dbReference type="EMBL" id="CCJ53773.1"/>
    </source>
</evidence>
<evidence type="ECO:0000256" key="3">
    <source>
        <dbReference type="ARBA" id="ARBA00023163"/>
    </source>
</evidence>
<evidence type="ECO:0000259" key="4">
    <source>
        <dbReference type="PROSITE" id="PS50949"/>
    </source>
</evidence>
<dbReference type="CDD" id="cd07377">
    <property type="entry name" value="WHTH_GntR"/>
    <property type="match status" value="1"/>
</dbReference>
<dbReference type="PANTHER" id="PTHR43537:SF5">
    <property type="entry name" value="UXU OPERON TRANSCRIPTIONAL REGULATOR"/>
    <property type="match status" value="1"/>
</dbReference>
<protein>
    <submittedName>
        <fullName evidence="5">Putative GntR-family transcriptional regulator</fullName>
    </submittedName>
</protein>
<dbReference type="InterPro" id="IPR008920">
    <property type="entry name" value="TF_FadR/GntR_C"/>
</dbReference>
<dbReference type="Gene3D" id="1.20.120.530">
    <property type="entry name" value="GntR ligand-binding domain-like"/>
    <property type="match status" value="1"/>
</dbReference>
<dbReference type="PANTHER" id="PTHR43537">
    <property type="entry name" value="TRANSCRIPTIONAL REGULATOR, GNTR FAMILY"/>
    <property type="match status" value="1"/>
</dbReference>
<dbReference type="InterPro" id="IPR000524">
    <property type="entry name" value="Tscrpt_reg_HTH_GntR"/>
</dbReference>
<dbReference type="Proteomes" id="UP000007564">
    <property type="component" value="Chromosome"/>
</dbReference>
<keyword evidence="3" id="KW-0804">Transcription</keyword>